<dbReference type="EMBL" id="CAADFR010000122">
    <property type="protein sequence ID" value="VFK42426.1"/>
    <property type="molecule type" value="Genomic_DNA"/>
</dbReference>
<dbReference type="EMBL" id="CAADFU010000118">
    <property type="protein sequence ID" value="VFK48240.1"/>
    <property type="molecule type" value="Genomic_DNA"/>
</dbReference>
<gene>
    <name evidence="3" type="ORF">BECKSD772D_GA0070982_11333</name>
    <name evidence="2" type="ORF">BECKSD772E_GA0070983_11183</name>
    <name evidence="1" type="ORF">BECKSD772F_GA0070984_11222</name>
</gene>
<dbReference type="InterPro" id="IPR013406">
    <property type="entry name" value="CHP02574_addiction_mod"/>
</dbReference>
<name>A0A450Z365_9GAMM</name>
<organism evidence="2">
    <name type="scientific">Candidatus Kentrum sp. SD</name>
    <dbReference type="NCBI Taxonomy" id="2126332"/>
    <lineage>
        <taxon>Bacteria</taxon>
        <taxon>Pseudomonadati</taxon>
        <taxon>Pseudomonadota</taxon>
        <taxon>Gammaproteobacteria</taxon>
        <taxon>Candidatus Kentrum</taxon>
    </lineage>
</organism>
<protein>
    <submittedName>
        <fullName evidence="2">Putative addiction module component, TIGR02574 family</fullName>
    </submittedName>
</protein>
<accession>A0A450Z365</accession>
<evidence type="ECO:0000313" key="1">
    <source>
        <dbReference type="EMBL" id="VFK42426.1"/>
    </source>
</evidence>
<dbReference type="AlphaFoldDB" id="A0A450Z365"/>
<evidence type="ECO:0000313" key="2">
    <source>
        <dbReference type="EMBL" id="VFK48240.1"/>
    </source>
</evidence>
<dbReference type="Pfam" id="PF09720">
    <property type="entry name" value="Unstab_antitox"/>
    <property type="match status" value="1"/>
</dbReference>
<dbReference type="EMBL" id="CAADHB010000133">
    <property type="protein sequence ID" value="VFK80605.1"/>
    <property type="molecule type" value="Genomic_DNA"/>
</dbReference>
<evidence type="ECO:0000313" key="3">
    <source>
        <dbReference type="EMBL" id="VFK80605.1"/>
    </source>
</evidence>
<proteinExistence type="predicted"/>
<reference evidence="2" key="1">
    <citation type="submission" date="2019-02" db="EMBL/GenBank/DDBJ databases">
        <authorList>
            <person name="Gruber-Vodicka R. H."/>
            <person name="Seah K. B. B."/>
        </authorList>
    </citation>
    <scope>NUCLEOTIDE SEQUENCE</scope>
    <source>
        <strain evidence="3">BECK_S127</strain>
        <strain evidence="2">BECK_S1320</strain>
        <strain evidence="1">BECK_S1321</strain>
    </source>
</reference>
<sequence>MTHSAQQILQQAMRLPTLDRATLIEGLIASLDESNHTPGDHTFDTLWLKEAEDRMNAYRAGEIATVDADEVFAELGRTS</sequence>